<dbReference type="GO" id="GO:0006891">
    <property type="term" value="P:intra-Golgi vesicle-mediated transport"/>
    <property type="evidence" value="ECO:0007669"/>
    <property type="project" value="TreeGrafter"/>
</dbReference>
<protein>
    <recommendedName>
        <fullName evidence="4">Vesicle-fusing ATPase</fullName>
        <ecNumber evidence="4">3.6.4.6</ecNumber>
    </recommendedName>
</protein>
<keyword evidence="4" id="KW-0479">Metal-binding</keyword>
<evidence type="ECO:0000256" key="1">
    <source>
        <dbReference type="ARBA" id="ARBA00006914"/>
    </source>
</evidence>
<comment type="subcellular location">
    <subcellularLocation>
        <location evidence="4">Cytoplasm</location>
    </subcellularLocation>
</comment>
<dbReference type="GO" id="GO:0005524">
    <property type="term" value="F:ATP binding"/>
    <property type="evidence" value="ECO:0007669"/>
    <property type="project" value="UniProtKB-UniRule"/>
</dbReference>
<dbReference type="InterPro" id="IPR011009">
    <property type="entry name" value="Kinase-like_dom_sf"/>
</dbReference>
<dbReference type="PANTHER" id="PTHR23078:SF3">
    <property type="entry name" value="VESICLE-FUSING ATPASE"/>
    <property type="match status" value="1"/>
</dbReference>
<dbReference type="Gene3D" id="1.10.510.10">
    <property type="entry name" value="Transferase(Phosphotransferase) domain 1"/>
    <property type="match status" value="1"/>
</dbReference>
<evidence type="ECO:0000256" key="4">
    <source>
        <dbReference type="RuleBase" id="RU367045"/>
    </source>
</evidence>
<comment type="catalytic activity">
    <reaction evidence="4">
        <text>ATP + H2O = ADP + phosphate + H(+)</text>
        <dbReference type="Rhea" id="RHEA:13065"/>
        <dbReference type="ChEBI" id="CHEBI:15377"/>
        <dbReference type="ChEBI" id="CHEBI:15378"/>
        <dbReference type="ChEBI" id="CHEBI:30616"/>
        <dbReference type="ChEBI" id="CHEBI:43474"/>
        <dbReference type="ChEBI" id="CHEBI:456216"/>
        <dbReference type="EC" id="3.6.4.6"/>
    </reaction>
</comment>
<keyword evidence="4" id="KW-0813">Transport</keyword>
<dbReference type="InterPro" id="IPR029067">
    <property type="entry name" value="CDC48_domain_2-like_sf"/>
</dbReference>
<keyword evidence="4" id="KW-0653">Protein transport</keyword>
<keyword evidence="4" id="KW-0460">Magnesium</keyword>
<dbReference type="Proteomes" id="UP000243459">
    <property type="component" value="Chromosome 5"/>
</dbReference>
<evidence type="ECO:0000313" key="8">
    <source>
        <dbReference type="Proteomes" id="UP000243459"/>
    </source>
</evidence>
<dbReference type="GO" id="GO:0005795">
    <property type="term" value="C:Golgi stack"/>
    <property type="evidence" value="ECO:0007669"/>
    <property type="project" value="TreeGrafter"/>
</dbReference>
<dbReference type="GO" id="GO:0046872">
    <property type="term" value="F:metal ion binding"/>
    <property type="evidence" value="ECO:0007669"/>
    <property type="project" value="UniProtKB-UniRule"/>
</dbReference>
<keyword evidence="4" id="KW-0963">Cytoplasm</keyword>
<evidence type="ECO:0000256" key="2">
    <source>
        <dbReference type="ARBA" id="ARBA00022741"/>
    </source>
</evidence>
<dbReference type="EC" id="3.6.4.6" evidence="4"/>
<dbReference type="FunFam" id="3.10.330.10:FF:000007">
    <property type="entry name" value="Vesicle-fusing ATPase"/>
    <property type="match status" value="1"/>
</dbReference>
<keyword evidence="4" id="KW-0931">ER-Golgi transport</keyword>
<dbReference type="Gramene" id="ONK69831">
    <property type="protein sequence ID" value="ONK69831"/>
    <property type="gene ID" value="A4U43_C05F27190"/>
</dbReference>
<comment type="function">
    <text evidence="4">Required for vesicle-mediated transport. Catalyzes the fusion of transport vesicles within the Golgi cisternae. Is also required for transport from the endoplasmic reticulum to the Golgi stack. Seems to function as a fusion protein required for the delivery of cargo proteins to all compartments of the Golgi stack independent of vesicle origin.</text>
</comment>
<dbReference type="Gene3D" id="3.10.330.10">
    <property type="match status" value="1"/>
</dbReference>
<evidence type="ECO:0000256" key="3">
    <source>
        <dbReference type="ARBA" id="ARBA00022840"/>
    </source>
</evidence>
<comment type="cofactor">
    <cofactor evidence="4">
        <name>Mg(2+)</name>
        <dbReference type="ChEBI" id="CHEBI:18420"/>
    </cofactor>
    <text evidence="4">Binds 1 Mg(2+) ion per subunit.</text>
</comment>
<gene>
    <name evidence="7" type="ORF">A4U43_C05F27190</name>
</gene>
<evidence type="ECO:0000313" key="7">
    <source>
        <dbReference type="EMBL" id="ONK69831.1"/>
    </source>
</evidence>
<comment type="similarity">
    <text evidence="1 4">Belongs to the AAA ATPase family.</text>
</comment>
<keyword evidence="3 4" id="KW-0067">ATP-binding</keyword>
<dbReference type="GO" id="GO:0043001">
    <property type="term" value="P:Golgi to plasma membrane protein transport"/>
    <property type="evidence" value="ECO:0007669"/>
    <property type="project" value="TreeGrafter"/>
</dbReference>
<keyword evidence="8" id="KW-1185">Reference proteome</keyword>
<keyword evidence="2 4" id="KW-0547">Nucleotide-binding</keyword>
<evidence type="ECO:0000256" key="6">
    <source>
        <dbReference type="SAM" id="MobiDB-lite"/>
    </source>
</evidence>
<feature type="region of interest" description="Disordered" evidence="6">
    <location>
        <begin position="1"/>
        <end position="22"/>
    </location>
</feature>
<dbReference type="EMBL" id="CM007385">
    <property type="protein sequence ID" value="ONK69831.1"/>
    <property type="molecule type" value="Genomic_DNA"/>
</dbReference>
<reference evidence="8" key="1">
    <citation type="journal article" date="2017" name="Nat. Commun.">
        <title>The asparagus genome sheds light on the origin and evolution of a young Y chromosome.</title>
        <authorList>
            <person name="Harkess A."/>
            <person name="Zhou J."/>
            <person name="Xu C."/>
            <person name="Bowers J.E."/>
            <person name="Van der Hulst R."/>
            <person name="Ayyampalayam S."/>
            <person name="Mercati F."/>
            <person name="Riccardi P."/>
            <person name="McKain M.R."/>
            <person name="Kakrana A."/>
            <person name="Tang H."/>
            <person name="Ray J."/>
            <person name="Groenendijk J."/>
            <person name="Arikit S."/>
            <person name="Mathioni S.M."/>
            <person name="Nakano M."/>
            <person name="Shan H."/>
            <person name="Telgmann-Rauber A."/>
            <person name="Kanno A."/>
            <person name="Yue Z."/>
            <person name="Chen H."/>
            <person name="Li W."/>
            <person name="Chen Y."/>
            <person name="Xu X."/>
            <person name="Zhang Y."/>
            <person name="Luo S."/>
            <person name="Chen H."/>
            <person name="Gao J."/>
            <person name="Mao Z."/>
            <person name="Pires J.C."/>
            <person name="Luo M."/>
            <person name="Kudrna D."/>
            <person name="Wing R.A."/>
            <person name="Meyers B.C."/>
            <person name="Yi K."/>
            <person name="Kong H."/>
            <person name="Lavrijsen P."/>
            <person name="Sunseri F."/>
            <person name="Falavigna A."/>
            <person name="Ye Y."/>
            <person name="Leebens-Mack J.H."/>
            <person name="Chen G."/>
        </authorList>
    </citation>
    <scope>NUCLEOTIDE SEQUENCE [LARGE SCALE GENOMIC DNA]</scope>
    <source>
        <strain evidence="8">cv. DH0086</strain>
    </source>
</reference>
<dbReference type="PANTHER" id="PTHR23078">
    <property type="entry name" value="VESICULAR-FUSION PROTEIN NSF"/>
    <property type="match status" value="1"/>
</dbReference>
<dbReference type="SUPFAM" id="SSF54585">
    <property type="entry name" value="Cdc48 domain 2-like"/>
    <property type="match status" value="1"/>
</dbReference>
<proteinExistence type="inferred from homology"/>
<keyword evidence="4" id="KW-0378">Hydrolase</keyword>
<keyword evidence="5" id="KW-0175">Coiled coil</keyword>
<dbReference type="GO" id="GO:0016887">
    <property type="term" value="F:ATP hydrolysis activity"/>
    <property type="evidence" value="ECO:0007669"/>
    <property type="project" value="InterPro"/>
</dbReference>
<dbReference type="SUPFAM" id="SSF56112">
    <property type="entry name" value="Protein kinase-like (PK-like)"/>
    <property type="match status" value="1"/>
</dbReference>
<accession>A0A5P1EZC2</accession>
<feature type="coiled-coil region" evidence="5">
    <location>
        <begin position="381"/>
        <end position="435"/>
    </location>
</feature>
<sequence length="451" mass="50283">MYGGDSGSTDGDGSQDDAQKKIPSASSMPWVRNLRRLCEGGELLDRILAKKDIRYTEKDAAIVVRQMLKVAAECHLHGLVHQDMKPESFSHSPGEVSNYVLSKVLKFFFLLMAERDKEEMELDIAKMEFDFKGTPVICISGSPLILADLKKVYVLTARAVVVCAEDGNTDLVSSTSIFRAAKETIQSVTATISTTTATLTKATTTCIKLLKNLTAEDVLEVEVEEGAGATGVAMVVVAMEDNFELALLSAELKFVKKTYRSEEIDVAQKLRKRFSDQVVTVGQRVLFELCGANYIFTVNQAMVEGADKSKGLERGSITPDTYIVFETIPNSGIKIVLILCDGNFNIYCNVSFCRLGIKHVKGMLLYGLQIVNGPEVLSKFVDEAEKNVRDLFADAENDQRTREEKRKNQILQQRLDEQEQQQHHQQQKMSDLESQVKPMHELFLGNNLILH</sequence>
<dbReference type="GO" id="GO:0035494">
    <property type="term" value="P:SNARE complex disassembly"/>
    <property type="evidence" value="ECO:0007669"/>
    <property type="project" value="InterPro"/>
</dbReference>
<organism evidence="7 8">
    <name type="scientific">Asparagus officinalis</name>
    <name type="common">Garden asparagus</name>
    <dbReference type="NCBI Taxonomy" id="4686"/>
    <lineage>
        <taxon>Eukaryota</taxon>
        <taxon>Viridiplantae</taxon>
        <taxon>Streptophyta</taxon>
        <taxon>Embryophyta</taxon>
        <taxon>Tracheophyta</taxon>
        <taxon>Spermatophyta</taxon>
        <taxon>Magnoliopsida</taxon>
        <taxon>Liliopsida</taxon>
        <taxon>Asparagales</taxon>
        <taxon>Asparagaceae</taxon>
        <taxon>Asparagoideae</taxon>
        <taxon>Asparagus</taxon>
    </lineage>
</organism>
<evidence type="ECO:0000256" key="5">
    <source>
        <dbReference type="SAM" id="Coils"/>
    </source>
</evidence>
<dbReference type="InterPro" id="IPR039812">
    <property type="entry name" value="Vesicle-fus_ATPase"/>
</dbReference>
<dbReference type="AlphaFoldDB" id="A0A5P1EZC2"/>
<name>A0A5P1EZC2_ASPOF</name>